<dbReference type="EMBL" id="LR881472">
    <property type="protein sequence ID" value="CAD5336215.1"/>
    <property type="molecule type" value="Genomic_DNA"/>
</dbReference>
<reference evidence="3 4" key="1">
    <citation type="submission" date="2020-09" db="EMBL/GenBank/DDBJ databases">
        <authorList>
            <person name="Ashkenazy H."/>
        </authorList>
    </citation>
    <scope>NUCLEOTIDE SEQUENCE [LARGE SCALE GENOMIC DNA]</scope>
    <source>
        <strain evidence="4">cv. Cdm-0</strain>
    </source>
</reference>
<accession>A0A7G2FQK0</accession>
<geneLocation type="mitochondrion" evidence="3"/>
<sequence length="563" mass="63334">MIESRVILLAKLLPSVKLTLRDAARLRPLLPQSTLRKRQVQLLTLESIQFLGGLNQVGADHSSQTEDNNNPRNYNPPGEKSASVCRSSSGEVESSGGVFAFAFHDSATIESDPRALKEEYELAGLSHLGLVGRRNNRSNLLHFMPLIERRCPFSPIAIPEGYPFRRSPGISGIRAVGLELPREPIVARYAPSATFFLGPIGSLSVLMPRTELILNAAVILYTMIPPDAHSLGSEGRVVNGNWRDTSDVKEGSLPREKDELSDSFGKALTTKPESKKSYGITWTLPRSLPSLSMGPAPYEQIASKGFVSNLFKGTINFSVFTWNLCTMSALQLFFEYCGAPFRVVDCWRQSPLSPYIKGILVEMLKRKLKPKRLQLPPQDVVFEGEAAMNEYTFYRNWVESWLQHIRSYYLLFIDGDPSLSKFFEIEICAHSWKRSTFDQQVFKFGLLWECVDIARSRTVYWQCALGTGHIQEDKVSEATSPFTDDSSSRPRARSLYWHCNRSSKSAGNPVAYWLLPISLFGQTFDSITEPKKILPLVLLITFSYWAASIESGLTVLRDFQHKQ</sequence>
<dbReference type="Proteomes" id="UP000516314">
    <property type="component" value="Mitochondrion MT"/>
</dbReference>
<evidence type="ECO:0000256" key="1">
    <source>
        <dbReference type="SAM" id="MobiDB-lite"/>
    </source>
</evidence>
<name>A0A7G2FQK0_ARATH</name>
<dbReference type="AlphaFoldDB" id="A0A7G2FQK0"/>
<keyword evidence="3" id="KW-0496">Mitochondrion</keyword>
<evidence type="ECO:0000313" key="3">
    <source>
        <dbReference type="EMBL" id="CAD5336215.1"/>
    </source>
</evidence>
<gene>
    <name evidence="2" type="ORF">AT9943_LOCUS23363</name>
    <name evidence="3" type="ORF">AT9943_LOCUS23423</name>
</gene>
<evidence type="ECO:0000313" key="2">
    <source>
        <dbReference type="EMBL" id="CAD5336151.1"/>
    </source>
</evidence>
<proteinExistence type="predicted"/>
<feature type="compositionally biased region" description="Polar residues" evidence="1">
    <location>
        <begin position="61"/>
        <end position="73"/>
    </location>
</feature>
<dbReference type="EMBL" id="LR881472">
    <property type="protein sequence ID" value="CAD5336151.1"/>
    <property type="molecule type" value="Genomic_DNA"/>
</dbReference>
<feature type="region of interest" description="Disordered" evidence="1">
    <location>
        <begin position="59"/>
        <end position="89"/>
    </location>
</feature>
<evidence type="ECO:0000313" key="4">
    <source>
        <dbReference type="Proteomes" id="UP000516314"/>
    </source>
</evidence>
<organism evidence="3 4">
    <name type="scientific">Arabidopsis thaliana</name>
    <name type="common">Mouse-ear cress</name>
    <dbReference type="NCBI Taxonomy" id="3702"/>
    <lineage>
        <taxon>Eukaryota</taxon>
        <taxon>Viridiplantae</taxon>
        <taxon>Streptophyta</taxon>
        <taxon>Embryophyta</taxon>
        <taxon>Tracheophyta</taxon>
        <taxon>Spermatophyta</taxon>
        <taxon>Magnoliopsida</taxon>
        <taxon>eudicotyledons</taxon>
        <taxon>Gunneridae</taxon>
        <taxon>Pentapetalae</taxon>
        <taxon>rosids</taxon>
        <taxon>malvids</taxon>
        <taxon>Brassicales</taxon>
        <taxon>Brassicaceae</taxon>
        <taxon>Camelineae</taxon>
        <taxon>Arabidopsis</taxon>
    </lineage>
</organism>
<protein>
    <submittedName>
        <fullName evidence="3">(thale cress) hypothetical protein</fullName>
    </submittedName>
</protein>